<feature type="transmembrane region" description="Helical" evidence="1">
    <location>
        <begin position="144"/>
        <end position="166"/>
    </location>
</feature>
<gene>
    <name evidence="2" type="ORF">SAMN05421753_104290</name>
</gene>
<dbReference type="EMBL" id="FOQD01000004">
    <property type="protein sequence ID" value="SFI00174.1"/>
    <property type="molecule type" value="Genomic_DNA"/>
</dbReference>
<feature type="transmembrane region" description="Helical" evidence="1">
    <location>
        <begin position="93"/>
        <end position="110"/>
    </location>
</feature>
<dbReference type="AlphaFoldDB" id="A0A1I3EMF2"/>
<evidence type="ECO:0000313" key="3">
    <source>
        <dbReference type="Proteomes" id="UP000199518"/>
    </source>
</evidence>
<evidence type="ECO:0000256" key="1">
    <source>
        <dbReference type="SAM" id="Phobius"/>
    </source>
</evidence>
<name>A0A1I3EMF2_9PLAN</name>
<feature type="transmembrane region" description="Helical" evidence="1">
    <location>
        <begin position="63"/>
        <end position="81"/>
    </location>
</feature>
<feature type="transmembrane region" description="Helical" evidence="1">
    <location>
        <begin position="27"/>
        <end position="48"/>
    </location>
</feature>
<dbReference type="RefSeq" id="WP_092048717.1">
    <property type="nucleotide sequence ID" value="NZ_FOQD01000004.1"/>
</dbReference>
<evidence type="ECO:0000313" key="2">
    <source>
        <dbReference type="EMBL" id="SFI00174.1"/>
    </source>
</evidence>
<keyword evidence="1" id="KW-1133">Transmembrane helix</keyword>
<keyword evidence="1" id="KW-0472">Membrane</keyword>
<organism evidence="2 3">
    <name type="scientific">Planctomicrobium piriforme</name>
    <dbReference type="NCBI Taxonomy" id="1576369"/>
    <lineage>
        <taxon>Bacteria</taxon>
        <taxon>Pseudomonadati</taxon>
        <taxon>Planctomycetota</taxon>
        <taxon>Planctomycetia</taxon>
        <taxon>Planctomycetales</taxon>
        <taxon>Planctomycetaceae</taxon>
        <taxon>Planctomicrobium</taxon>
    </lineage>
</organism>
<keyword evidence="1" id="KW-0812">Transmembrane</keyword>
<keyword evidence="3" id="KW-1185">Reference proteome</keyword>
<dbReference type="Proteomes" id="UP000199518">
    <property type="component" value="Unassembled WGS sequence"/>
</dbReference>
<sequence>MTAPHERSAAADSGWTRLLQPANWSKLVLWVVVTALTTGIPATVEAAWRKYTMDLVTLGFDDLFALTAPLMLSISVVSFAWQRGWLADNIGPYMAGAVILAGGWLGHWWGHPGTAQPVTLLPEDQFGLIGQLIFAGINQLAGYVHAYGLGAAISAVLVGTAVGVAWSAGVDKLLCKPATPPAQVDEARRNAA</sequence>
<protein>
    <submittedName>
        <fullName evidence="2">Uncharacterized protein</fullName>
    </submittedName>
</protein>
<accession>A0A1I3EMF2</accession>
<dbReference type="OrthoDB" id="9981565at2"/>
<reference evidence="3" key="1">
    <citation type="submission" date="2016-10" db="EMBL/GenBank/DDBJ databases">
        <authorList>
            <person name="Varghese N."/>
            <person name="Submissions S."/>
        </authorList>
    </citation>
    <scope>NUCLEOTIDE SEQUENCE [LARGE SCALE GENOMIC DNA]</scope>
    <source>
        <strain evidence="3">DSM 26348</strain>
    </source>
</reference>
<proteinExistence type="predicted"/>